<evidence type="ECO:0000256" key="5">
    <source>
        <dbReference type="ARBA" id="ARBA00023239"/>
    </source>
</evidence>
<comment type="similarity">
    <text evidence="7">Belongs to the transglycosylase MltG family.</text>
</comment>
<evidence type="ECO:0000256" key="3">
    <source>
        <dbReference type="ARBA" id="ARBA00022989"/>
    </source>
</evidence>
<keyword evidence="3 7" id="KW-1133">Transmembrane helix</keyword>
<comment type="caution">
    <text evidence="8">The sequence shown here is derived from an EMBL/GenBank/DDBJ whole genome shotgun (WGS) entry which is preliminary data.</text>
</comment>
<evidence type="ECO:0000313" key="9">
    <source>
        <dbReference type="Proteomes" id="UP000281261"/>
    </source>
</evidence>
<feature type="site" description="Important for catalytic activity" evidence="7">
    <location>
        <position position="215"/>
    </location>
</feature>
<keyword evidence="2 7" id="KW-0812">Transmembrane</keyword>
<evidence type="ECO:0000256" key="2">
    <source>
        <dbReference type="ARBA" id="ARBA00022692"/>
    </source>
</evidence>
<organism evidence="8 9">
    <name type="scientific">candidate division Kazan bacterium</name>
    <dbReference type="NCBI Taxonomy" id="2202143"/>
    <lineage>
        <taxon>Bacteria</taxon>
        <taxon>Bacteria division Kazan-3B-28</taxon>
    </lineage>
</organism>
<keyword evidence="6 7" id="KW-0961">Cell wall biogenesis/degradation</keyword>
<comment type="catalytic activity">
    <reaction evidence="7">
        <text>a peptidoglycan chain = a peptidoglycan chain with N-acetyl-1,6-anhydromuramyl-[peptide] at the reducing end + a peptidoglycan chain with N-acetylglucosamine at the non-reducing end.</text>
        <dbReference type="EC" id="4.2.2.29"/>
    </reaction>
</comment>
<accession>A0A420ZDF1</accession>
<dbReference type="GO" id="GO:0071555">
    <property type="term" value="P:cell wall organization"/>
    <property type="evidence" value="ECO:0007669"/>
    <property type="project" value="UniProtKB-KW"/>
</dbReference>
<dbReference type="HAMAP" id="MF_02065">
    <property type="entry name" value="MltG"/>
    <property type="match status" value="1"/>
</dbReference>
<dbReference type="EC" id="4.2.2.29" evidence="7"/>
<reference evidence="8 9" key="1">
    <citation type="submission" date="2018-06" db="EMBL/GenBank/DDBJ databases">
        <title>Extensive metabolic versatility and redundancy in microbially diverse, dynamic hydrothermal sediments.</title>
        <authorList>
            <person name="Dombrowski N."/>
            <person name="Teske A."/>
            <person name="Baker B.J."/>
        </authorList>
    </citation>
    <scope>NUCLEOTIDE SEQUENCE [LARGE SCALE GENOMIC DNA]</scope>
    <source>
        <strain evidence="8">B79_G16</strain>
    </source>
</reference>
<dbReference type="GO" id="GO:0008932">
    <property type="term" value="F:lytic endotransglycosylase activity"/>
    <property type="evidence" value="ECO:0007669"/>
    <property type="project" value="UniProtKB-UniRule"/>
</dbReference>
<dbReference type="Proteomes" id="UP000281261">
    <property type="component" value="Unassembled WGS sequence"/>
</dbReference>
<dbReference type="EMBL" id="QMNG01000002">
    <property type="protein sequence ID" value="RLC37670.1"/>
    <property type="molecule type" value="Genomic_DNA"/>
</dbReference>
<keyword evidence="5 7" id="KW-0456">Lyase</keyword>
<protein>
    <recommendedName>
        <fullName evidence="7">Endolytic murein transglycosylase</fullName>
        <ecNumber evidence="7">4.2.2.29</ecNumber>
    </recommendedName>
    <alternativeName>
        <fullName evidence="7">Peptidoglycan lytic transglycosylase</fullName>
    </alternativeName>
    <alternativeName>
        <fullName evidence="7">Peptidoglycan polymerization terminase</fullName>
    </alternativeName>
</protein>
<evidence type="ECO:0000313" key="8">
    <source>
        <dbReference type="EMBL" id="RLC37670.1"/>
    </source>
</evidence>
<proteinExistence type="inferred from homology"/>
<dbReference type="CDD" id="cd08010">
    <property type="entry name" value="MltG_like"/>
    <property type="match status" value="1"/>
</dbReference>
<name>A0A420ZDF1_UNCK3</name>
<dbReference type="PANTHER" id="PTHR30518">
    <property type="entry name" value="ENDOLYTIC MUREIN TRANSGLYCOSYLASE"/>
    <property type="match status" value="1"/>
</dbReference>
<dbReference type="Pfam" id="PF02618">
    <property type="entry name" value="YceG"/>
    <property type="match status" value="1"/>
</dbReference>
<evidence type="ECO:0000256" key="4">
    <source>
        <dbReference type="ARBA" id="ARBA00023136"/>
    </source>
</evidence>
<evidence type="ECO:0000256" key="7">
    <source>
        <dbReference type="HAMAP-Rule" id="MF_02065"/>
    </source>
</evidence>
<dbReference type="PANTHER" id="PTHR30518:SF2">
    <property type="entry name" value="ENDOLYTIC MUREIN TRANSGLYCOSYLASE"/>
    <property type="match status" value="1"/>
</dbReference>
<gene>
    <name evidence="7 8" type="primary">mltG</name>
    <name evidence="8" type="ORF">DRH29_01065</name>
</gene>
<keyword evidence="1 7" id="KW-1003">Cell membrane</keyword>
<keyword evidence="4 7" id="KW-0472">Membrane</keyword>
<evidence type="ECO:0000256" key="6">
    <source>
        <dbReference type="ARBA" id="ARBA00023316"/>
    </source>
</evidence>
<dbReference type="GO" id="GO:0009252">
    <property type="term" value="P:peptidoglycan biosynthetic process"/>
    <property type="evidence" value="ECO:0007669"/>
    <property type="project" value="UniProtKB-UniRule"/>
</dbReference>
<dbReference type="AlphaFoldDB" id="A0A420ZDF1"/>
<dbReference type="Gene3D" id="3.30.1490.480">
    <property type="entry name" value="Endolytic murein transglycosylase"/>
    <property type="match status" value="2"/>
</dbReference>
<comment type="function">
    <text evidence="7">Functions as a peptidoglycan terminase that cleaves nascent peptidoglycan strands endolytically to terminate their elongation.</text>
</comment>
<dbReference type="InterPro" id="IPR003770">
    <property type="entry name" value="MLTG-like"/>
</dbReference>
<sequence length="327" mass="36516">MNKLFVTIAIAMGALTIVVVSAYFVLFAPPDYTGTKTVFVVNSGQSIADVINSLFEEQFVRSRLGAKIAFKLSRVRVVQANIYDVSQRMNAWQIARVIGGDEINAAKVTVPEGFTIEQIGELLHKKSIVSAEKFVDFATNYASDRDFLTARNTNSLEGYLFPDTYNFAHGVDPQNITEKMLSNFNRRISPLADDIASSRYDLHQIITLASLVEKEARNDEDRKLMAGVMLNRLNIGMKLDVDATVRYITNNWLEPIGQDDLDIDSPYNTRKYAGLPPGPICNPGLAAIEAVLRPTASRYFYYLTAPDGTSYYARTLDEHNANKAKYL</sequence>
<dbReference type="GO" id="GO:0005886">
    <property type="term" value="C:plasma membrane"/>
    <property type="evidence" value="ECO:0007669"/>
    <property type="project" value="UniProtKB-UniRule"/>
</dbReference>
<evidence type="ECO:0000256" key="1">
    <source>
        <dbReference type="ARBA" id="ARBA00022475"/>
    </source>
</evidence>
<dbReference type="NCBIfam" id="TIGR00247">
    <property type="entry name" value="endolytic transglycosylase MltG"/>
    <property type="match status" value="1"/>
</dbReference>